<evidence type="ECO:0000256" key="8">
    <source>
        <dbReference type="SAM" id="MobiDB-lite"/>
    </source>
</evidence>
<sequence length="370" mass="39015">MSDPIPFQYPPPQFPPPGHSGTTALTRILGALFLVVPVGGYAAAVFWTGHIWQNREATRMTYSTATSNGSPPPPDALAKTREVVENRLHGMGFSGSEVATDGSTLVVTIPSRDPDAVRDITMPGQLAIRPVVHAMPAKPGSSPAPTSTPAPRATKPDQAQRISDEKQLRQATNPSMQILALQFQATRCGDDDVLAGHDDPNLPLVTCSDDGETVYLLDRSVMSGAEITDADSGYSEDAGRYVVDVAFTGAGTKTWADFTTANIGTQTAFTLDTRVVSAPEIREAITGGRVQITGDFTADSARALAGVLESGSLPFSLSPESSEDATLPPTMLSKLLRGLIIAVGIGVLAITIAGVVYLAWRRPGPAVQMY</sequence>
<dbReference type="Pfam" id="PF22599">
    <property type="entry name" value="SecDF_P1_head"/>
    <property type="match status" value="1"/>
</dbReference>
<protein>
    <submittedName>
        <fullName evidence="11">Preprotein translocase subunit SecD</fullName>
    </submittedName>
</protein>
<keyword evidence="2" id="KW-1003">Cell membrane</keyword>
<keyword evidence="7 9" id="KW-0472">Membrane</keyword>
<dbReference type="InterPro" id="IPR054384">
    <property type="entry name" value="SecDF_P1_head"/>
</dbReference>
<keyword evidence="4" id="KW-0653">Protein transport</keyword>
<evidence type="ECO:0000313" key="12">
    <source>
        <dbReference type="Proteomes" id="UP000199147"/>
    </source>
</evidence>
<keyword evidence="6" id="KW-0811">Translocation</keyword>
<proteinExistence type="predicted"/>
<feature type="region of interest" description="Disordered" evidence="8">
    <location>
        <begin position="135"/>
        <end position="173"/>
    </location>
</feature>
<dbReference type="STRING" id="146018.BN2156_01585"/>
<feature type="transmembrane region" description="Helical" evidence="9">
    <location>
        <begin position="339"/>
        <end position="360"/>
    </location>
</feature>
<dbReference type="EMBL" id="CWKH01000001">
    <property type="protein sequence ID" value="CRZ14735.1"/>
    <property type="molecule type" value="Genomic_DNA"/>
</dbReference>
<dbReference type="RefSeq" id="WP_090512105.1">
    <property type="nucleotide sequence ID" value="NZ_CWKH01000001.1"/>
</dbReference>
<feature type="domain" description="SecDF P1 head subdomain" evidence="10">
    <location>
        <begin position="208"/>
        <end position="314"/>
    </location>
</feature>
<dbReference type="Gene3D" id="3.30.1360.200">
    <property type="match status" value="1"/>
</dbReference>
<dbReference type="Proteomes" id="UP000199147">
    <property type="component" value="Unassembled WGS sequence"/>
</dbReference>
<evidence type="ECO:0000259" key="10">
    <source>
        <dbReference type="Pfam" id="PF22599"/>
    </source>
</evidence>
<evidence type="ECO:0000256" key="5">
    <source>
        <dbReference type="ARBA" id="ARBA00022989"/>
    </source>
</evidence>
<dbReference type="AlphaFoldDB" id="A0A0H5RKS4"/>
<feature type="transmembrane region" description="Helical" evidence="9">
    <location>
        <begin position="28"/>
        <end position="52"/>
    </location>
</feature>
<dbReference type="PANTHER" id="PTHR30081">
    <property type="entry name" value="PROTEIN-EXPORT MEMBRANE PROTEIN SEC"/>
    <property type="match status" value="1"/>
</dbReference>
<organism evidence="11 12">
    <name type="scientific">Mycolicibacterium neworleansense</name>
    <dbReference type="NCBI Taxonomy" id="146018"/>
    <lineage>
        <taxon>Bacteria</taxon>
        <taxon>Bacillati</taxon>
        <taxon>Actinomycetota</taxon>
        <taxon>Actinomycetes</taxon>
        <taxon>Mycobacteriales</taxon>
        <taxon>Mycobacteriaceae</taxon>
        <taxon>Mycolicibacterium</taxon>
    </lineage>
</organism>
<feature type="compositionally biased region" description="Pro residues" evidence="8">
    <location>
        <begin position="7"/>
        <end position="18"/>
    </location>
</feature>
<evidence type="ECO:0000313" key="11">
    <source>
        <dbReference type="EMBL" id="CRZ14735.1"/>
    </source>
</evidence>
<dbReference type="GO" id="GO:0015031">
    <property type="term" value="P:protein transport"/>
    <property type="evidence" value="ECO:0007669"/>
    <property type="project" value="UniProtKB-KW"/>
</dbReference>
<evidence type="ECO:0000256" key="3">
    <source>
        <dbReference type="ARBA" id="ARBA00022692"/>
    </source>
</evidence>
<evidence type="ECO:0000256" key="1">
    <source>
        <dbReference type="ARBA" id="ARBA00022448"/>
    </source>
</evidence>
<evidence type="ECO:0000256" key="7">
    <source>
        <dbReference type="ARBA" id="ARBA00023136"/>
    </source>
</evidence>
<keyword evidence="12" id="KW-1185">Reference proteome</keyword>
<dbReference type="GO" id="GO:0005886">
    <property type="term" value="C:plasma membrane"/>
    <property type="evidence" value="ECO:0007669"/>
    <property type="project" value="TreeGrafter"/>
</dbReference>
<evidence type="ECO:0000256" key="2">
    <source>
        <dbReference type="ARBA" id="ARBA00022475"/>
    </source>
</evidence>
<evidence type="ECO:0000256" key="6">
    <source>
        <dbReference type="ARBA" id="ARBA00023010"/>
    </source>
</evidence>
<evidence type="ECO:0000256" key="4">
    <source>
        <dbReference type="ARBA" id="ARBA00022927"/>
    </source>
</evidence>
<feature type="compositionally biased region" description="Low complexity" evidence="8">
    <location>
        <begin position="136"/>
        <end position="153"/>
    </location>
</feature>
<dbReference type="Gene3D" id="3.30.70.3220">
    <property type="match status" value="1"/>
</dbReference>
<dbReference type="InterPro" id="IPR022813">
    <property type="entry name" value="SecD/SecF_arch_bac"/>
</dbReference>
<dbReference type="PANTHER" id="PTHR30081:SF1">
    <property type="entry name" value="PROTEIN TRANSLOCASE SUBUNIT SECD"/>
    <property type="match status" value="1"/>
</dbReference>
<reference evidence="12" key="1">
    <citation type="submission" date="2015-07" db="EMBL/GenBank/DDBJ databases">
        <authorList>
            <person name="Urmite Genomes"/>
        </authorList>
    </citation>
    <scope>NUCLEOTIDE SEQUENCE [LARGE SCALE GENOMIC DNA]</scope>
    <source>
        <strain evidence="12">type strain: ATCC 49404</strain>
    </source>
</reference>
<keyword evidence="5 9" id="KW-1133">Transmembrane helix</keyword>
<dbReference type="OrthoDB" id="5240379at2"/>
<name>A0A0H5RKS4_9MYCO</name>
<keyword evidence="3 9" id="KW-0812">Transmembrane</keyword>
<accession>A0A0H5RKS4</accession>
<evidence type="ECO:0000256" key="9">
    <source>
        <dbReference type="SAM" id="Phobius"/>
    </source>
</evidence>
<keyword evidence="1" id="KW-0813">Transport</keyword>
<feature type="region of interest" description="Disordered" evidence="8">
    <location>
        <begin position="1"/>
        <end position="20"/>
    </location>
</feature>
<gene>
    <name evidence="11" type="primary">secD_1</name>
    <name evidence="11" type="ORF">BN2156_01585</name>
</gene>